<evidence type="ECO:0000313" key="2">
    <source>
        <dbReference type="EnsemblMetazoa" id="XP_028517981.1"/>
    </source>
</evidence>
<keyword evidence="3" id="KW-1185">Reference proteome</keyword>
<dbReference type="Proteomes" id="UP000887567">
    <property type="component" value="Unplaced"/>
</dbReference>
<dbReference type="KEGG" id="epa:110249105"/>
<feature type="coiled-coil region" evidence="1">
    <location>
        <begin position="10"/>
        <end position="64"/>
    </location>
</feature>
<accession>A0A913YVB4</accession>
<keyword evidence="1" id="KW-0175">Coiled coil</keyword>
<sequence>MMQEDPEQWMKEKEEENEILRNASQHLRTIADLNGTISGLRADLSKALVKVSELEKNIERIVHEEHIKRKDCLKVIETQKEEILDWKNEFLKANSVSLEPEVKKKKKSDPLEASSTTTVNIKLI</sequence>
<evidence type="ECO:0000313" key="3">
    <source>
        <dbReference type="Proteomes" id="UP000887567"/>
    </source>
</evidence>
<dbReference type="AlphaFoldDB" id="A0A913YVB4"/>
<organism evidence="2 3">
    <name type="scientific">Exaiptasia diaphana</name>
    <name type="common">Tropical sea anemone</name>
    <name type="synonym">Aiptasia pulchella</name>
    <dbReference type="NCBI Taxonomy" id="2652724"/>
    <lineage>
        <taxon>Eukaryota</taxon>
        <taxon>Metazoa</taxon>
        <taxon>Cnidaria</taxon>
        <taxon>Anthozoa</taxon>
        <taxon>Hexacorallia</taxon>
        <taxon>Actiniaria</taxon>
        <taxon>Aiptasiidae</taxon>
        <taxon>Exaiptasia</taxon>
    </lineage>
</organism>
<proteinExistence type="predicted"/>
<protein>
    <submittedName>
        <fullName evidence="2">Uncharacterized protein</fullName>
    </submittedName>
</protein>
<dbReference type="EnsemblMetazoa" id="XM_028662180.1">
    <property type="protein sequence ID" value="XP_028517981.1"/>
    <property type="gene ID" value="LOC110249105"/>
</dbReference>
<dbReference type="RefSeq" id="XP_028517981.1">
    <property type="nucleotide sequence ID" value="XM_028662180.1"/>
</dbReference>
<name>A0A913YVB4_EXADI</name>
<reference evidence="2" key="1">
    <citation type="submission" date="2022-11" db="UniProtKB">
        <authorList>
            <consortium name="EnsemblMetazoa"/>
        </authorList>
    </citation>
    <scope>IDENTIFICATION</scope>
</reference>
<dbReference type="GeneID" id="110249105"/>
<evidence type="ECO:0000256" key="1">
    <source>
        <dbReference type="SAM" id="Coils"/>
    </source>
</evidence>